<dbReference type="EMBL" id="HG675669">
    <property type="protein sequence ID" value="CDJ41791.1"/>
    <property type="molecule type" value="Genomic_DNA"/>
</dbReference>
<feature type="non-terminal residue" evidence="1">
    <location>
        <position position="1"/>
    </location>
</feature>
<dbReference type="OrthoDB" id="194358at2759"/>
<dbReference type="Proteomes" id="UP000030747">
    <property type="component" value="Unassembled WGS sequence"/>
</dbReference>
<dbReference type="RefSeq" id="XP_013232541.1">
    <property type="nucleotide sequence ID" value="XM_013377087.1"/>
</dbReference>
<sequence>LDTILFEGYRACGDYEAAYTHQLRRLEYVNAVMPVASYSLAWLHEELGDVLVSRQEAKGRPFRDSRLKLAGRHFEDAYNLLHILCGPAHEYTAAAAAKRNRVDELVPDA</sequence>
<gene>
    <name evidence="1" type="ORF">ETH_00001240</name>
</gene>
<dbReference type="GeneID" id="25249465"/>
<dbReference type="Gene3D" id="1.25.40.10">
    <property type="entry name" value="Tetratricopeptide repeat domain"/>
    <property type="match status" value="1"/>
</dbReference>
<reference evidence="1" key="2">
    <citation type="submission" date="2013-10" db="EMBL/GenBank/DDBJ databases">
        <authorList>
            <person name="Aslett M."/>
        </authorList>
    </citation>
    <scope>NUCLEOTIDE SEQUENCE [LARGE SCALE GENOMIC DNA]</scope>
    <source>
        <strain evidence="1">Houghton</strain>
    </source>
</reference>
<name>U6KUZ4_EIMTE</name>
<accession>U6KUZ4</accession>
<evidence type="ECO:0000313" key="2">
    <source>
        <dbReference type="Proteomes" id="UP000030747"/>
    </source>
</evidence>
<reference evidence="1" key="1">
    <citation type="submission" date="2013-10" db="EMBL/GenBank/DDBJ databases">
        <title>Genomic analysis of the causative agents of coccidiosis in chickens.</title>
        <authorList>
            <person name="Reid A.J."/>
            <person name="Blake D."/>
            <person name="Billington K."/>
            <person name="Browne H."/>
            <person name="Dunn M."/>
            <person name="Hung S."/>
            <person name="Kawahara F."/>
            <person name="Miranda-Saavedra D."/>
            <person name="Mourier T."/>
            <person name="Nagra H."/>
            <person name="Otto T.D."/>
            <person name="Rawlings N."/>
            <person name="Sanchez A."/>
            <person name="Sanders M."/>
            <person name="Subramaniam C."/>
            <person name="Tay Y."/>
            <person name="Dear P."/>
            <person name="Doerig C."/>
            <person name="Gruber A."/>
            <person name="Parkinson J."/>
            <person name="Shirley M."/>
            <person name="Wan K.L."/>
            <person name="Berriman M."/>
            <person name="Tomley F."/>
            <person name="Pain A."/>
        </authorList>
    </citation>
    <scope>NUCLEOTIDE SEQUENCE [LARGE SCALE GENOMIC DNA]</scope>
    <source>
        <strain evidence="1">Houghton</strain>
    </source>
</reference>
<dbReference type="VEuPathDB" id="ToxoDB:ETH_00001240"/>
<protein>
    <submittedName>
        <fullName evidence="1">Uncharacterized protein</fullName>
    </submittedName>
</protein>
<keyword evidence="2" id="KW-1185">Reference proteome</keyword>
<organism evidence="1 2">
    <name type="scientific">Eimeria tenella</name>
    <name type="common">Coccidian parasite</name>
    <dbReference type="NCBI Taxonomy" id="5802"/>
    <lineage>
        <taxon>Eukaryota</taxon>
        <taxon>Sar</taxon>
        <taxon>Alveolata</taxon>
        <taxon>Apicomplexa</taxon>
        <taxon>Conoidasida</taxon>
        <taxon>Coccidia</taxon>
        <taxon>Eucoccidiorida</taxon>
        <taxon>Eimeriorina</taxon>
        <taxon>Eimeriidae</taxon>
        <taxon>Eimeria</taxon>
    </lineage>
</organism>
<evidence type="ECO:0000313" key="1">
    <source>
        <dbReference type="EMBL" id="CDJ41791.1"/>
    </source>
</evidence>
<dbReference type="AlphaFoldDB" id="U6KUZ4"/>
<dbReference type="InterPro" id="IPR011990">
    <property type="entry name" value="TPR-like_helical_dom_sf"/>
</dbReference>
<proteinExistence type="predicted"/>
<dbReference type="VEuPathDB" id="ToxoDB:ETH2_1245700"/>